<evidence type="ECO:0000259" key="3">
    <source>
        <dbReference type="PROSITE" id="PS01031"/>
    </source>
</evidence>
<evidence type="ECO:0000256" key="2">
    <source>
        <dbReference type="RuleBase" id="RU003616"/>
    </source>
</evidence>
<comment type="similarity">
    <text evidence="1 2">Belongs to the small heat shock protein (HSP20) family.</text>
</comment>
<keyword evidence="5" id="KW-1185">Reference proteome</keyword>
<dbReference type="Ensembl" id="ENSHHUT00000001365.1">
    <property type="protein sequence ID" value="ENSHHUP00000001332.1"/>
    <property type="gene ID" value="ENSHHUG00000000892.1"/>
</dbReference>
<dbReference type="GeneTree" id="ENSGT00940000161100"/>
<dbReference type="STRING" id="62062.ENSHHUP00000001332"/>
<dbReference type="CDD" id="cd06526">
    <property type="entry name" value="metazoan_ACD"/>
    <property type="match status" value="1"/>
</dbReference>
<dbReference type="GO" id="GO:0043066">
    <property type="term" value="P:negative regulation of apoptotic process"/>
    <property type="evidence" value="ECO:0007669"/>
    <property type="project" value="TreeGrafter"/>
</dbReference>
<dbReference type="GO" id="GO:0042026">
    <property type="term" value="P:protein refolding"/>
    <property type="evidence" value="ECO:0007669"/>
    <property type="project" value="TreeGrafter"/>
</dbReference>
<dbReference type="PANTHER" id="PTHR45640:SF36">
    <property type="entry name" value="HEAT SHOCK PROTEIN BETA-6"/>
    <property type="match status" value="1"/>
</dbReference>
<evidence type="ECO:0000256" key="1">
    <source>
        <dbReference type="PROSITE-ProRule" id="PRU00285"/>
    </source>
</evidence>
<reference evidence="5" key="1">
    <citation type="submission" date="2018-06" db="EMBL/GenBank/DDBJ databases">
        <title>Genome assembly of Danube salmon.</title>
        <authorList>
            <person name="Macqueen D.J."/>
            <person name="Gundappa M.K."/>
        </authorList>
    </citation>
    <scope>NUCLEOTIDE SEQUENCE [LARGE SCALE GENOMIC DNA]</scope>
</reference>
<proteinExistence type="inferred from homology"/>
<protein>
    <submittedName>
        <fullName evidence="4">Heat shock protein, alpha-crystallin-related, b6</fullName>
    </submittedName>
</protein>
<dbReference type="Proteomes" id="UP000314982">
    <property type="component" value="Unassembled WGS sequence"/>
</dbReference>
<name>A0A4W5JEF2_9TELE</name>
<dbReference type="AlphaFoldDB" id="A0A4W5JEF2"/>
<dbReference type="PROSITE" id="PS01031">
    <property type="entry name" value="SHSP"/>
    <property type="match status" value="1"/>
</dbReference>
<evidence type="ECO:0000313" key="5">
    <source>
        <dbReference type="Proteomes" id="UP000314982"/>
    </source>
</evidence>
<dbReference type="GO" id="GO:0005737">
    <property type="term" value="C:cytoplasm"/>
    <property type="evidence" value="ECO:0007669"/>
    <property type="project" value="TreeGrafter"/>
</dbReference>
<dbReference type="PANTHER" id="PTHR45640">
    <property type="entry name" value="HEAT SHOCK PROTEIN HSP-12.2-RELATED"/>
    <property type="match status" value="1"/>
</dbReference>
<evidence type="ECO:0000313" key="4">
    <source>
        <dbReference type="Ensembl" id="ENSHHUP00000001332.1"/>
    </source>
</evidence>
<dbReference type="InterPro" id="IPR001436">
    <property type="entry name" value="Alpha-crystallin/sHSP_animal"/>
</dbReference>
<dbReference type="PRINTS" id="PR00299">
    <property type="entry name" value="ACRYSTALLIN"/>
</dbReference>
<dbReference type="InterPro" id="IPR002068">
    <property type="entry name" value="A-crystallin/Hsp20_dom"/>
</dbReference>
<dbReference type="Gene3D" id="2.60.40.790">
    <property type="match status" value="1"/>
</dbReference>
<dbReference type="GO" id="GO:0009408">
    <property type="term" value="P:response to heat"/>
    <property type="evidence" value="ECO:0007669"/>
    <property type="project" value="TreeGrafter"/>
</dbReference>
<dbReference type="SUPFAM" id="SSF49764">
    <property type="entry name" value="HSP20-like chaperones"/>
    <property type="match status" value="1"/>
</dbReference>
<dbReference type="InterPro" id="IPR008978">
    <property type="entry name" value="HSP20-like_chaperone"/>
</dbReference>
<dbReference type="GO" id="GO:0005634">
    <property type="term" value="C:nucleus"/>
    <property type="evidence" value="ECO:0007669"/>
    <property type="project" value="TreeGrafter"/>
</dbReference>
<dbReference type="Pfam" id="PF00011">
    <property type="entry name" value="HSP20"/>
    <property type="match status" value="1"/>
</dbReference>
<dbReference type="GO" id="GO:0051082">
    <property type="term" value="F:unfolded protein binding"/>
    <property type="evidence" value="ECO:0007669"/>
    <property type="project" value="TreeGrafter"/>
</dbReference>
<organism evidence="4 5">
    <name type="scientific">Hucho hucho</name>
    <name type="common">huchen</name>
    <dbReference type="NCBI Taxonomy" id="62062"/>
    <lineage>
        <taxon>Eukaryota</taxon>
        <taxon>Metazoa</taxon>
        <taxon>Chordata</taxon>
        <taxon>Craniata</taxon>
        <taxon>Vertebrata</taxon>
        <taxon>Euteleostomi</taxon>
        <taxon>Actinopterygii</taxon>
        <taxon>Neopterygii</taxon>
        <taxon>Teleostei</taxon>
        <taxon>Protacanthopterygii</taxon>
        <taxon>Salmoniformes</taxon>
        <taxon>Salmonidae</taxon>
        <taxon>Salmoninae</taxon>
        <taxon>Hucho</taxon>
    </lineage>
</organism>
<reference evidence="4" key="3">
    <citation type="submission" date="2025-09" db="UniProtKB">
        <authorList>
            <consortium name="Ensembl"/>
        </authorList>
    </citation>
    <scope>IDENTIFICATION</scope>
</reference>
<sequence length="198" mass="21862">MQCLCKHDYNKLHLSFRCKAIRAGVATLGCSTHHMDNHIPTLQSRMGREMDFDLPPTFPGSGIAWERVLPPLLPGLNGTFGLYSFTPSELLAPVTEHTGPAQVCCDHSGFTVQVDVKHFNPEELMVNVTGDFVEVQGKHKEKKDGSGLVTRQFNRRYRIPDGVDSMALESAVSPEGILIISAPMLQGENSRHLSHSEP</sequence>
<accession>A0A4W5JEF2</accession>
<feature type="domain" description="SHSP" evidence="3">
    <location>
        <begin position="92"/>
        <end position="198"/>
    </location>
</feature>
<reference evidence="4" key="2">
    <citation type="submission" date="2025-08" db="UniProtKB">
        <authorList>
            <consortium name="Ensembl"/>
        </authorList>
    </citation>
    <scope>IDENTIFICATION</scope>
</reference>